<keyword evidence="9" id="KW-1185">Reference proteome</keyword>
<dbReference type="InterPro" id="IPR042193">
    <property type="entry name" value="FHIPEP_3"/>
</dbReference>
<gene>
    <name evidence="7 8" type="primary">flhA</name>
    <name evidence="8" type="ORF">DOO78_12230</name>
</gene>
<keyword evidence="7" id="KW-0813">Transport</keyword>
<dbReference type="InterPro" id="IPR025505">
    <property type="entry name" value="FHIPEP_CS"/>
</dbReference>
<keyword evidence="6 7" id="KW-0472">Membrane</keyword>
<keyword evidence="7" id="KW-0653">Protein transport</keyword>
<dbReference type="GO" id="GO:0044780">
    <property type="term" value="P:bacterial-type flagellum assembly"/>
    <property type="evidence" value="ECO:0007669"/>
    <property type="project" value="InterPro"/>
</dbReference>
<evidence type="ECO:0000256" key="7">
    <source>
        <dbReference type="RuleBase" id="RU364093"/>
    </source>
</evidence>
<keyword evidence="8" id="KW-0969">Cilium</keyword>
<keyword evidence="8" id="KW-0966">Cell projection</keyword>
<comment type="subcellular location">
    <subcellularLocation>
        <location evidence="1 7">Cell membrane</location>
        <topology evidence="1 7">Multi-pass membrane protein</topology>
    </subcellularLocation>
</comment>
<dbReference type="PANTHER" id="PTHR30161:SF1">
    <property type="entry name" value="FLAGELLAR BIOSYNTHESIS PROTEIN FLHA-RELATED"/>
    <property type="match status" value="1"/>
</dbReference>
<evidence type="ECO:0000256" key="3">
    <source>
        <dbReference type="ARBA" id="ARBA00022475"/>
    </source>
</evidence>
<keyword evidence="5 7" id="KW-1133">Transmembrane helix</keyword>
<dbReference type="AlphaFoldDB" id="A0A327M8R7"/>
<dbReference type="PRINTS" id="PR00949">
    <property type="entry name" value="TYPE3IMAPROT"/>
</dbReference>
<keyword evidence="3 7" id="KW-1003">Cell membrane</keyword>
<dbReference type="InterPro" id="IPR001712">
    <property type="entry name" value="T3SS_FHIPEP"/>
</dbReference>
<dbReference type="Gene3D" id="1.10.8.540">
    <property type="entry name" value="FHIPEP family, domain 3"/>
    <property type="match status" value="1"/>
</dbReference>
<organism evidence="8 9">
    <name type="scientific">Roseicella frigidaeris</name>
    <dbReference type="NCBI Taxonomy" id="2230885"/>
    <lineage>
        <taxon>Bacteria</taxon>
        <taxon>Pseudomonadati</taxon>
        <taxon>Pseudomonadota</taxon>
        <taxon>Alphaproteobacteria</taxon>
        <taxon>Acetobacterales</taxon>
        <taxon>Roseomonadaceae</taxon>
        <taxon>Roseicella</taxon>
    </lineage>
</organism>
<evidence type="ECO:0000256" key="4">
    <source>
        <dbReference type="ARBA" id="ARBA00022692"/>
    </source>
</evidence>
<dbReference type="GO" id="GO:0009306">
    <property type="term" value="P:protein secretion"/>
    <property type="evidence" value="ECO:0007669"/>
    <property type="project" value="InterPro"/>
</dbReference>
<sequence>MGSLALPGWLREVRLGGDVALALGVAVLLAVLVVPLPTLLLDAALAISITLSILVLMVALFLQRPLDFTAFPQVLLLSTLLRLALNVATTRNILTHGHEGPHSAGQVVAAFGGFLMGGDVLVGLIVFAILLVVNFMVVTKGSGRIAEVAARFSLDAMPGKQMAIDADLSSGLIDETEARRRRRELEEESAFHGAMDGAAKFVRGDAIAGLVITAINLVGGLGIAVLRQGLGIAEAAATFSMLTVGDGLVSQIPALLISVAAGIVVTKGGGEERADQVLGRQLGGGWKPMALASGAALVMALLPGMPLIPFLALAGAAGATAWTRREAARRGAAGPAEAPAAAAAEPPVSDSLRLDLLRLELGYGLLSLAAGEAPRLTEQIKALRRSMAQEMGFVLPSVRIQDNLELPPDTYIIRIKEIEAGRGQLRPPLQLAIDPAGGVPAMAGERTTEPSFGLPALWIEEALRDEALARGCTVVDCAGVLATHLTEVVRDTMPELLSFAETQKLLDELPQEHRKLVSELIPSQISTSGLQRILQALLAERVSIRDLPTILEGVQEAVAGGNRGMAGILAVVRMRLARQLSEAARGPGGYVPLIALSPDWEIAFAESLAGPPEERQLTMAPSRLQEFMHRLREVFDAAAHAGESPVLVCSGQIRAHVRAIVERFRPATTVLSQAEIHPRARIRTVGSI</sequence>
<keyword evidence="4 7" id="KW-0812">Transmembrane</keyword>
<evidence type="ECO:0000256" key="6">
    <source>
        <dbReference type="ARBA" id="ARBA00023136"/>
    </source>
</evidence>
<dbReference type="InterPro" id="IPR042194">
    <property type="entry name" value="FHIPEP_1"/>
</dbReference>
<evidence type="ECO:0000313" key="9">
    <source>
        <dbReference type="Proteomes" id="UP000249065"/>
    </source>
</evidence>
<dbReference type="PIRSF" id="PIRSF005419">
    <property type="entry name" value="FlhA"/>
    <property type="match status" value="1"/>
</dbReference>
<comment type="similarity">
    <text evidence="2 7">Belongs to the FHIPEP (flagella/HR/invasion proteins export pore) family.</text>
</comment>
<comment type="caution">
    <text evidence="8">The sequence shown here is derived from an EMBL/GenBank/DDBJ whole genome shotgun (WGS) entry which is preliminary data.</text>
</comment>
<accession>A0A327M8R7</accession>
<evidence type="ECO:0000313" key="8">
    <source>
        <dbReference type="EMBL" id="RAI58835.1"/>
    </source>
</evidence>
<evidence type="ECO:0000256" key="5">
    <source>
        <dbReference type="ARBA" id="ARBA00022989"/>
    </source>
</evidence>
<dbReference type="Gene3D" id="3.40.30.60">
    <property type="entry name" value="FHIPEP family, domain 1"/>
    <property type="match status" value="1"/>
</dbReference>
<keyword evidence="8" id="KW-0282">Flagellum</keyword>
<dbReference type="GO" id="GO:0005886">
    <property type="term" value="C:plasma membrane"/>
    <property type="evidence" value="ECO:0007669"/>
    <property type="project" value="UniProtKB-SubCell"/>
</dbReference>
<dbReference type="NCBIfam" id="TIGR01398">
    <property type="entry name" value="FlhA"/>
    <property type="match status" value="1"/>
</dbReference>
<evidence type="ECO:0000256" key="1">
    <source>
        <dbReference type="ARBA" id="ARBA00004651"/>
    </source>
</evidence>
<dbReference type="Gene3D" id="3.40.50.12790">
    <property type="entry name" value="FHIPEP family, domain 4"/>
    <property type="match status" value="1"/>
</dbReference>
<feature type="transmembrane region" description="Helical" evidence="7">
    <location>
        <begin position="19"/>
        <end position="37"/>
    </location>
</feature>
<dbReference type="InterPro" id="IPR042196">
    <property type="entry name" value="FHIPEP_4"/>
</dbReference>
<reference evidence="9" key="1">
    <citation type="submission" date="2018-06" db="EMBL/GenBank/DDBJ databases">
        <authorList>
            <person name="Khan S.A."/>
        </authorList>
    </citation>
    <scope>NUCLEOTIDE SEQUENCE [LARGE SCALE GENOMIC DNA]</scope>
    <source>
        <strain evidence="9">DB-1506</strain>
    </source>
</reference>
<proteinExistence type="inferred from homology"/>
<dbReference type="RefSeq" id="WP_111470049.1">
    <property type="nucleotide sequence ID" value="NZ_QLIX01000007.1"/>
</dbReference>
<dbReference type="Proteomes" id="UP000249065">
    <property type="component" value="Unassembled WGS sequence"/>
</dbReference>
<feature type="transmembrane region" description="Helical" evidence="7">
    <location>
        <begin position="248"/>
        <end position="268"/>
    </location>
</feature>
<dbReference type="EMBL" id="QLIX01000007">
    <property type="protein sequence ID" value="RAI58835.1"/>
    <property type="molecule type" value="Genomic_DNA"/>
</dbReference>
<dbReference type="Pfam" id="PF00771">
    <property type="entry name" value="FHIPEP"/>
    <property type="match status" value="1"/>
</dbReference>
<feature type="transmembrane region" description="Helical" evidence="7">
    <location>
        <begin position="43"/>
        <end position="62"/>
    </location>
</feature>
<dbReference type="InterPro" id="IPR006301">
    <property type="entry name" value="FlhA"/>
</dbReference>
<dbReference type="PROSITE" id="PS00994">
    <property type="entry name" value="FHIPEP"/>
    <property type="match status" value="1"/>
</dbReference>
<keyword evidence="7" id="KW-1006">Bacterial flagellum protein export</keyword>
<comment type="function">
    <text evidence="7">Required for formation of the rod structure of the flagellar apparatus. Together with FliI and FliH, may constitute the export apparatus of flagellin.</text>
</comment>
<name>A0A327M8R7_9PROT</name>
<feature type="transmembrane region" description="Helical" evidence="7">
    <location>
        <begin position="207"/>
        <end position="228"/>
    </location>
</feature>
<dbReference type="OrthoDB" id="9759185at2"/>
<comment type="caution">
    <text evidence="7">Lacks conserved residue(s) required for the propagation of feature annotation.</text>
</comment>
<dbReference type="PANTHER" id="PTHR30161">
    <property type="entry name" value="FLAGELLAR EXPORT PROTEIN, MEMBRANE FLHA SUBUNIT-RELATED"/>
    <property type="match status" value="1"/>
</dbReference>
<evidence type="ECO:0000256" key="2">
    <source>
        <dbReference type="ARBA" id="ARBA00008835"/>
    </source>
</evidence>
<protein>
    <recommendedName>
        <fullName evidence="7">Flagellar biosynthesis protein FlhA</fullName>
    </recommendedName>
</protein>
<feature type="transmembrane region" description="Helical" evidence="7">
    <location>
        <begin position="114"/>
        <end position="137"/>
    </location>
</feature>
<feature type="transmembrane region" description="Helical" evidence="7">
    <location>
        <begin position="289"/>
        <end position="322"/>
    </location>
</feature>
<keyword evidence="7" id="KW-1005">Bacterial flagellum biogenesis</keyword>